<dbReference type="RefSeq" id="WP_189542398.1">
    <property type="nucleotide sequence ID" value="NZ_BMZD01000007.1"/>
</dbReference>
<gene>
    <name evidence="1" type="ORF">GCM10011617_26890</name>
</gene>
<evidence type="ECO:0000313" key="2">
    <source>
        <dbReference type="Proteomes" id="UP000634139"/>
    </source>
</evidence>
<accession>A0A918VKW0</accession>
<evidence type="ECO:0000313" key="1">
    <source>
        <dbReference type="EMBL" id="GHA04449.1"/>
    </source>
</evidence>
<dbReference type="Proteomes" id="UP000634139">
    <property type="component" value="Unassembled WGS sequence"/>
</dbReference>
<protein>
    <submittedName>
        <fullName evidence="1">Uncharacterized protein</fullName>
    </submittedName>
</protein>
<keyword evidence="2" id="KW-1185">Reference proteome</keyword>
<dbReference type="EMBL" id="BMZD01000007">
    <property type="protein sequence ID" value="GHA04449.1"/>
    <property type="molecule type" value="Genomic_DNA"/>
</dbReference>
<comment type="caution">
    <text evidence="1">The sequence shown here is derived from an EMBL/GenBank/DDBJ whole genome shotgun (WGS) entry which is preliminary data.</text>
</comment>
<reference evidence="1" key="2">
    <citation type="submission" date="2020-09" db="EMBL/GenBank/DDBJ databases">
        <authorList>
            <person name="Sun Q."/>
            <person name="Kim S."/>
        </authorList>
    </citation>
    <scope>NUCLEOTIDE SEQUENCE</scope>
    <source>
        <strain evidence="1">KCTC 32422</strain>
    </source>
</reference>
<organism evidence="1 2">
    <name type="scientific">Novosphingobium arvoryzae</name>
    <dbReference type="NCBI Taxonomy" id="1256514"/>
    <lineage>
        <taxon>Bacteria</taxon>
        <taxon>Pseudomonadati</taxon>
        <taxon>Pseudomonadota</taxon>
        <taxon>Alphaproteobacteria</taxon>
        <taxon>Sphingomonadales</taxon>
        <taxon>Sphingomonadaceae</taxon>
        <taxon>Novosphingobium</taxon>
    </lineage>
</organism>
<dbReference type="AlphaFoldDB" id="A0A918VKW0"/>
<sequence>MTDEQFRENVQLVTLALGRSFEVRDIGKQDAAKISGAALAQVLAVALGPIDAIERLRDLADLMEGQVMGKC</sequence>
<proteinExistence type="predicted"/>
<name>A0A918VKW0_9SPHN</name>
<reference evidence="1" key="1">
    <citation type="journal article" date="2014" name="Int. J. Syst. Evol. Microbiol.">
        <title>Complete genome sequence of Corynebacterium casei LMG S-19264T (=DSM 44701T), isolated from a smear-ripened cheese.</title>
        <authorList>
            <consortium name="US DOE Joint Genome Institute (JGI-PGF)"/>
            <person name="Walter F."/>
            <person name="Albersmeier A."/>
            <person name="Kalinowski J."/>
            <person name="Ruckert C."/>
        </authorList>
    </citation>
    <scope>NUCLEOTIDE SEQUENCE</scope>
    <source>
        <strain evidence="1">KCTC 32422</strain>
    </source>
</reference>